<protein>
    <recommendedName>
        <fullName evidence="2">pyridoxal kinase</fullName>
        <ecNumber evidence="2">2.7.1.35</ecNumber>
    </recommendedName>
    <alternativeName>
        <fullName evidence="10">PN/PL/PM kinase</fullName>
    </alternativeName>
    <alternativeName>
        <fullName evidence="11">Pyridoxal kinase</fullName>
    </alternativeName>
    <alternativeName>
        <fullName evidence="9">Pyridoxamine kinase</fullName>
    </alternativeName>
    <alternativeName>
        <fullName evidence="12">Vitamin B6 kinase</fullName>
    </alternativeName>
</protein>
<dbReference type="GO" id="GO:0046872">
    <property type="term" value="F:metal ion binding"/>
    <property type="evidence" value="ECO:0007669"/>
    <property type="project" value="UniProtKB-KW"/>
</dbReference>
<keyword evidence="8" id="KW-0460">Magnesium</keyword>
<keyword evidence="3" id="KW-0808">Transferase</keyword>
<dbReference type="Pfam" id="PF08543">
    <property type="entry name" value="Phos_pyr_kin"/>
    <property type="match status" value="1"/>
</dbReference>
<comment type="catalytic activity">
    <reaction evidence="13">
        <text>pyridoxal + ATP = pyridoxal 5'-phosphate + ADP + H(+)</text>
        <dbReference type="Rhea" id="RHEA:10224"/>
        <dbReference type="ChEBI" id="CHEBI:15378"/>
        <dbReference type="ChEBI" id="CHEBI:17310"/>
        <dbReference type="ChEBI" id="CHEBI:30616"/>
        <dbReference type="ChEBI" id="CHEBI:456216"/>
        <dbReference type="ChEBI" id="CHEBI:597326"/>
        <dbReference type="EC" id="2.7.1.35"/>
    </reaction>
</comment>
<evidence type="ECO:0000313" key="15">
    <source>
        <dbReference type="EMBL" id="OUZ14495.1"/>
    </source>
</evidence>
<accession>A0A1Y3UKP1</accession>
<dbReference type="Proteomes" id="UP000196503">
    <property type="component" value="Unassembled WGS sequence"/>
</dbReference>
<dbReference type="GO" id="GO:0008478">
    <property type="term" value="F:pyridoxal kinase activity"/>
    <property type="evidence" value="ECO:0007669"/>
    <property type="project" value="UniProtKB-EC"/>
</dbReference>
<dbReference type="InterPro" id="IPR004399">
    <property type="entry name" value="HMP/HMP-P_kinase_dom"/>
</dbReference>
<dbReference type="GO" id="GO:0008972">
    <property type="term" value="F:phosphomethylpyrimidine kinase activity"/>
    <property type="evidence" value="ECO:0007669"/>
    <property type="project" value="InterPro"/>
</dbReference>
<dbReference type="EC" id="2.7.1.35" evidence="2"/>
<evidence type="ECO:0000256" key="7">
    <source>
        <dbReference type="ARBA" id="ARBA00022840"/>
    </source>
</evidence>
<evidence type="ECO:0000256" key="3">
    <source>
        <dbReference type="ARBA" id="ARBA00022679"/>
    </source>
</evidence>
<evidence type="ECO:0000313" key="16">
    <source>
        <dbReference type="Proteomes" id="UP000196503"/>
    </source>
</evidence>
<evidence type="ECO:0000256" key="10">
    <source>
        <dbReference type="ARBA" id="ARBA00042348"/>
    </source>
</evidence>
<dbReference type="Gene3D" id="3.40.1190.20">
    <property type="match status" value="1"/>
</dbReference>
<dbReference type="InterPro" id="IPR013749">
    <property type="entry name" value="PM/HMP-P_kinase-1"/>
</dbReference>
<dbReference type="EMBL" id="NIBL01000005">
    <property type="protein sequence ID" value="OUZ14495.1"/>
    <property type="molecule type" value="Genomic_DNA"/>
</dbReference>
<comment type="caution">
    <text evidence="15">The sequence shown here is derived from an EMBL/GenBank/DDBJ whole genome shotgun (WGS) entry which is preliminary data.</text>
</comment>
<dbReference type="SUPFAM" id="SSF53613">
    <property type="entry name" value="Ribokinase-like"/>
    <property type="match status" value="1"/>
</dbReference>
<dbReference type="InterPro" id="IPR029056">
    <property type="entry name" value="Ribokinase-like"/>
</dbReference>
<keyword evidence="7" id="KW-0067">ATP-binding</keyword>
<dbReference type="PANTHER" id="PTHR20858">
    <property type="entry name" value="PHOSPHOMETHYLPYRIMIDINE KINASE"/>
    <property type="match status" value="1"/>
</dbReference>
<dbReference type="CDD" id="cd01169">
    <property type="entry name" value="HMPP_kinase"/>
    <property type="match status" value="1"/>
</dbReference>
<reference evidence="15 16" key="1">
    <citation type="submission" date="2017-05" db="EMBL/GenBank/DDBJ databases">
        <title>The Genome Sequence of Enterococcus faecium 2D5_DIV0622.</title>
        <authorList>
            <consortium name="The Broad Institute Genomics Platform"/>
            <consortium name="The Broad Institute Genomic Center for Infectious Diseases"/>
            <person name="Earl A."/>
            <person name="Manson A."/>
            <person name="Schwartman J."/>
            <person name="Gilmore M."/>
            <person name="Abouelleil A."/>
            <person name="Cao P."/>
            <person name="Chapman S."/>
            <person name="Cusick C."/>
            <person name="Shea T."/>
            <person name="Young S."/>
            <person name="Neafsey D."/>
            <person name="Nusbaum C."/>
            <person name="Birren B."/>
        </authorList>
    </citation>
    <scope>NUCLEOTIDE SEQUENCE [LARGE SCALE GENOMIC DNA]</scope>
    <source>
        <strain evidence="15 16">2D5_DIV0622</strain>
    </source>
</reference>
<evidence type="ECO:0000256" key="6">
    <source>
        <dbReference type="ARBA" id="ARBA00022777"/>
    </source>
</evidence>
<dbReference type="GO" id="GO:0005524">
    <property type="term" value="F:ATP binding"/>
    <property type="evidence" value="ECO:0007669"/>
    <property type="project" value="UniProtKB-KW"/>
</dbReference>
<dbReference type="GO" id="GO:0008902">
    <property type="term" value="F:hydroxymethylpyrimidine kinase activity"/>
    <property type="evidence" value="ECO:0007669"/>
    <property type="project" value="TreeGrafter"/>
</dbReference>
<dbReference type="GO" id="GO:0009228">
    <property type="term" value="P:thiamine biosynthetic process"/>
    <property type="evidence" value="ECO:0007669"/>
    <property type="project" value="InterPro"/>
</dbReference>
<dbReference type="PANTHER" id="PTHR20858:SF19">
    <property type="entry name" value="PYRIDOXINE KINASE"/>
    <property type="match status" value="1"/>
</dbReference>
<evidence type="ECO:0000256" key="9">
    <source>
        <dbReference type="ARBA" id="ARBA00042307"/>
    </source>
</evidence>
<dbReference type="AlphaFoldDB" id="A0A1Y3UKP1"/>
<gene>
    <name evidence="15" type="ORF">A5869_002284</name>
</gene>
<proteinExistence type="inferred from homology"/>
<organism evidence="15 16">
    <name type="scientific">Enterococcus cecorum</name>
    <dbReference type="NCBI Taxonomy" id="44008"/>
    <lineage>
        <taxon>Bacteria</taxon>
        <taxon>Bacillati</taxon>
        <taxon>Bacillota</taxon>
        <taxon>Bacilli</taxon>
        <taxon>Lactobacillales</taxon>
        <taxon>Enterococcaceae</taxon>
        <taxon>Enterococcus</taxon>
    </lineage>
</organism>
<evidence type="ECO:0000256" key="12">
    <source>
        <dbReference type="ARBA" id="ARBA00042531"/>
    </source>
</evidence>
<dbReference type="RefSeq" id="WP_087402841.1">
    <property type="nucleotide sequence ID" value="NZ_CP010063.1"/>
</dbReference>
<evidence type="ECO:0000256" key="13">
    <source>
        <dbReference type="ARBA" id="ARBA00049293"/>
    </source>
</evidence>
<evidence type="ECO:0000259" key="14">
    <source>
        <dbReference type="Pfam" id="PF08543"/>
    </source>
</evidence>
<evidence type="ECO:0000256" key="1">
    <source>
        <dbReference type="ARBA" id="ARBA00009879"/>
    </source>
</evidence>
<keyword evidence="6 15" id="KW-0418">Kinase</keyword>
<dbReference type="GO" id="GO:0005829">
    <property type="term" value="C:cytosol"/>
    <property type="evidence" value="ECO:0007669"/>
    <property type="project" value="TreeGrafter"/>
</dbReference>
<evidence type="ECO:0000256" key="11">
    <source>
        <dbReference type="ARBA" id="ARBA00042396"/>
    </source>
</evidence>
<name>A0A1Y3UKP1_9ENTE</name>
<sequence>MVKQVLTIAGSDSTGGAGLEADLKTFQEFGLYGYAVITSIVTMDASKGWQHEVHELDSELIQKQFASATCGGQIAALKTGMLGNEENAATISKLLKTSNIEKIVIDPVIACKGTANILQPQVVEMLKNKLIPQAFITTPNLVEAGILSGMGDLHTIEQMKQAAKIIHEMGAKNVVIKGGARLNHELAIDIFYDGQDFQTLALPIISTATNHGAGCTFAAAITSLLAHDYPVLQAVQLAKSFVNQAIQKGIFVNPYVGHVWHGAYFHAETRLEESK</sequence>
<keyword evidence="4" id="KW-0479">Metal-binding</keyword>
<evidence type="ECO:0000256" key="4">
    <source>
        <dbReference type="ARBA" id="ARBA00022723"/>
    </source>
</evidence>
<keyword evidence="5" id="KW-0547">Nucleotide-binding</keyword>
<evidence type="ECO:0000256" key="2">
    <source>
        <dbReference type="ARBA" id="ARBA00012104"/>
    </source>
</evidence>
<evidence type="ECO:0000256" key="5">
    <source>
        <dbReference type="ARBA" id="ARBA00022741"/>
    </source>
</evidence>
<dbReference type="FunFam" id="3.40.1190.20:FF:000003">
    <property type="entry name" value="Phosphomethylpyrimidine kinase ThiD"/>
    <property type="match status" value="1"/>
</dbReference>
<evidence type="ECO:0000256" key="8">
    <source>
        <dbReference type="ARBA" id="ARBA00022842"/>
    </source>
</evidence>
<dbReference type="NCBIfam" id="TIGR00097">
    <property type="entry name" value="HMP-P_kinase"/>
    <property type="match status" value="1"/>
</dbReference>
<comment type="similarity">
    <text evidence="1">Belongs to the ThiD family.</text>
</comment>
<feature type="domain" description="Pyridoxamine kinase/Phosphomethylpyrimidine kinase" evidence="14">
    <location>
        <begin position="12"/>
        <end position="259"/>
    </location>
</feature>